<dbReference type="EMBL" id="JBHSQB010000005">
    <property type="protein sequence ID" value="MFC6096328.1"/>
    <property type="molecule type" value="Genomic_DNA"/>
</dbReference>
<accession>A0ABW1PL23</accession>
<organism evidence="1 2">
    <name type="scientific">Flavobacterium qiangtangense</name>
    <dbReference type="NCBI Taxonomy" id="1442595"/>
    <lineage>
        <taxon>Bacteria</taxon>
        <taxon>Pseudomonadati</taxon>
        <taxon>Bacteroidota</taxon>
        <taxon>Flavobacteriia</taxon>
        <taxon>Flavobacteriales</taxon>
        <taxon>Flavobacteriaceae</taxon>
        <taxon>Flavobacterium</taxon>
    </lineage>
</organism>
<evidence type="ECO:0008006" key="3">
    <source>
        <dbReference type="Google" id="ProtNLM"/>
    </source>
</evidence>
<protein>
    <recommendedName>
        <fullName evidence="3">Restriction endonuclease</fullName>
    </recommendedName>
</protein>
<dbReference type="RefSeq" id="WP_379791196.1">
    <property type="nucleotide sequence ID" value="NZ_JBHSQB010000005.1"/>
</dbReference>
<evidence type="ECO:0000313" key="1">
    <source>
        <dbReference type="EMBL" id="MFC6096328.1"/>
    </source>
</evidence>
<reference evidence="2" key="1">
    <citation type="journal article" date="2019" name="Int. J. Syst. Evol. Microbiol.">
        <title>The Global Catalogue of Microorganisms (GCM) 10K type strain sequencing project: providing services to taxonomists for standard genome sequencing and annotation.</title>
        <authorList>
            <consortium name="The Broad Institute Genomics Platform"/>
            <consortium name="The Broad Institute Genome Sequencing Center for Infectious Disease"/>
            <person name="Wu L."/>
            <person name="Ma J."/>
        </authorList>
    </citation>
    <scope>NUCLEOTIDE SEQUENCE [LARGE SCALE GENOMIC DNA]</scope>
    <source>
        <strain evidence="2">CCUG 49679</strain>
    </source>
</reference>
<keyword evidence="2" id="KW-1185">Reference proteome</keyword>
<gene>
    <name evidence="1" type="ORF">ACFPVY_06675</name>
</gene>
<proteinExistence type="predicted"/>
<dbReference type="Proteomes" id="UP001596287">
    <property type="component" value="Unassembled WGS sequence"/>
</dbReference>
<sequence length="353" mass="39925">MSADVTRIELAKALKAIKAVATEEQFEKTKEIYIQEGGEESVMSAVNGLSEEDEFAMLTKLMGTATHIIGQEQRPIIEGKYIVPDFFLNLKMGNSVNGKSVKDFSEFKCLMEVKSTEKDTFKIGGSRLQRLRNISDLMGFPLLFAIRFLRAKQNALWAIVEDDLSSTSLNITYQHIIDGVRNVIWNEYILSPNPNLIVICEFSKSSTINSVTHPVYGTQISATFTDGKNTVKQNDYEAVMTCGLLETYNLEEFKVEEIDNDKTIQYLKPTYFTAFLADIIYKMNNLIVDEFGNVVYDASKLIVRSDTDAHSLLINRQIIEVIASPLFDKQLIFIGSIGEEKKQLEKWKQFGGK</sequence>
<evidence type="ECO:0000313" key="2">
    <source>
        <dbReference type="Proteomes" id="UP001596287"/>
    </source>
</evidence>
<name>A0ABW1PL23_9FLAO</name>
<comment type="caution">
    <text evidence="1">The sequence shown here is derived from an EMBL/GenBank/DDBJ whole genome shotgun (WGS) entry which is preliminary data.</text>
</comment>